<evidence type="ECO:0000313" key="3">
    <source>
        <dbReference type="Proteomes" id="UP000319103"/>
    </source>
</evidence>
<dbReference type="OrthoDB" id="4961314at2"/>
<comment type="caution">
    <text evidence="2">The sequence shown here is derived from an EMBL/GenBank/DDBJ whole genome shotgun (WGS) entry which is preliminary data.</text>
</comment>
<dbReference type="Proteomes" id="UP000319103">
    <property type="component" value="Unassembled WGS sequence"/>
</dbReference>
<evidence type="ECO:0000259" key="1">
    <source>
        <dbReference type="Pfam" id="PF26312"/>
    </source>
</evidence>
<dbReference type="Pfam" id="PF26312">
    <property type="entry name" value="DUF8083"/>
    <property type="match status" value="1"/>
</dbReference>
<dbReference type="InterPro" id="IPR058396">
    <property type="entry name" value="DUF8083"/>
</dbReference>
<feature type="domain" description="DUF8083" evidence="1">
    <location>
        <begin position="15"/>
        <end position="301"/>
    </location>
</feature>
<dbReference type="AlphaFoldDB" id="A0A540WER5"/>
<gene>
    <name evidence="2" type="ORF">E6W39_20040</name>
</gene>
<proteinExistence type="predicted"/>
<reference evidence="2 3" key="1">
    <citation type="submission" date="2019-06" db="EMBL/GenBank/DDBJ databases">
        <title>Description of Kitasatospora acidophila sp. nov. isolated from pine grove soil, and reclassification of Streptomyces novaecaesareae to Kitasatospora novaeceasareae comb. nov.</title>
        <authorList>
            <person name="Kim M.J."/>
        </authorList>
    </citation>
    <scope>NUCLEOTIDE SEQUENCE [LARGE SCALE GENOMIC DNA]</scope>
    <source>
        <strain evidence="2 3">MMS16-CNU292</strain>
    </source>
</reference>
<keyword evidence="3" id="KW-1185">Reference proteome</keyword>
<accession>A0A540WER5</accession>
<sequence>MQDVTAVRTSVLPPYAAHLRVYEPLAALPEPDRARWQAELAGRGPDAASADQPVARAALEAQREALAELLPRPSRAAPSWDGAAREHEGAFVRVVDSVAYVCPWATRLRSWQALEELRDSLPVTLLETVLPRTVREEALAAQASWRSAHPDARPWILTSRWEVPVRWFLPFGPEDRRYLPAGGPGQGEGVEPAALFYLTTMAQARRRVARGYRVLREKLSGTPLAEGAEEVGRWLEEFHPRSLVELDYGGLVHVMGEQTLAADQSAGELADGLAALRAGDADTAAQVYETVTERWRRVQALRQAN</sequence>
<evidence type="ECO:0000313" key="2">
    <source>
        <dbReference type="EMBL" id="TQF07458.1"/>
    </source>
</evidence>
<protein>
    <recommendedName>
        <fullName evidence="1">DUF8083 domain-containing protein</fullName>
    </recommendedName>
</protein>
<organism evidence="2 3">
    <name type="scientific">Kitasatospora acidiphila</name>
    <dbReference type="NCBI Taxonomy" id="2567942"/>
    <lineage>
        <taxon>Bacteria</taxon>
        <taxon>Bacillati</taxon>
        <taxon>Actinomycetota</taxon>
        <taxon>Actinomycetes</taxon>
        <taxon>Kitasatosporales</taxon>
        <taxon>Streptomycetaceae</taxon>
        <taxon>Kitasatospora</taxon>
    </lineage>
</organism>
<name>A0A540WER5_9ACTN</name>
<dbReference type="EMBL" id="VIGB01000003">
    <property type="protein sequence ID" value="TQF07458.1"/>
    <property type="molecule type" value="Genomic_DNA"/>
</dbReference>